<dbReference type="Pfam" id="PF03704">
    <property type="entry name" value="BTAD"/>
    <property type="match status" value="1"/>
</dbReference>
<dbReference type="Gene3D" id="1.25.40.10">
    <property type="entry name" value="Tetratricopeptide repeat domain"/>
    <property type="match status" value="1"/>
</dbReference>
<feature type="compositionally biased region" description="Pro residues" evidence="1">
    <location>
        <begin position="284"/>
        <end position="300"/>
    </location>
</feature>
<proteinExistence type="predicted"/>
<reference evidence="4" key="1">
    <citation type="submission" date="2016-12" db="EMBL/GenBank/DDBJ databases">
        <authorList>
            <person name="Varghese N."/>
            <person name="Submissions S."/>
        </authorList>
    </citation>
    <scope>NUCLEOTIDE SEQUENCE [LARGE SCALE GENOMIC DNA]</scope>
    <source>
        <strain evidence="4">DSM 45599</strain>
    </source>
</reference>
<evidence type="ECO:0000256" key="1">
    <source>
        <dbReference type="SAM" id="MobiDB-lite"/>
    </source>
</evidence>
<feature type="compositionally biased region" description="Polar residues" evidence="1">
    <location>
        <begin position="309"/>
        <end position="318"/>
    </location>
</feature>
<dbReference type="InterPro" id="IPR051677">
    <property type="entry name" value="AfsR-DnrI-RedD_regulator"/>
</dbReference>
<dbReference type="InterPro" id="IPR005158">
    <property type="entry name" value="BTAD"/>
</dbReference>
<accession>A0A1N5TJM0</accession>
<evidence type="ECO:0000313" key="3">
    <source>
        <dbReference type="EMBL" id="SIM48427.1"/>
    </source>
</evidence>
<keyword evidence="4" id="KW-1185">Reference proteome</keyword>
<dbReference type="SMART" id="SM01043">
    <property type="entry name" value="BTAD"/>
    <property type="match status" value="1"/>
</dbReference>
<organism evidence="3 4">
    <name type="scientific">Micromonospora cremea</name>
    <dbReference type="NCBI Taxonomy" id="709881"/>
    <lineage>
        <taxon>Bacteria</taxon>
        <taxon>Bacillati</taxon>
        <taxon>Actinomycetota</taxon>
        <taxon>Actinomycetes</taxon>
        <taxon>Micromonosporales</taxon>
        <taxon>Micromonosporaceae</taxon>
        <taxon>Micromonospora</taxon>
    </lineage>
</organism>
<feature type="region of interest" description="Disordered" evidence="1">
    <location>
        <begin position="72"/>
        <end position="96"/>
    </location>
</feature>
<gene>
    <name evidence="3" type="ORF">SAMN04489832_0205</name>
</gene>
<feature type="region of interest" description="Disordered" evidence="1">
    <location>
        <begin position="280"/>
        <end position="325"/>
    </location>
</feature>
<feature type="region of interest" description="Disordered" evidence="1">
    <location>
        <begin position="175"/>
        <end position="201"/>
    </location>
</feature>
<dbReference type="RefSeq" id="WP_074307960.1">
    <property type="nucleotide sequence ID" value="NZ_FSQT01000001.1"/>
</dbReference>
<feature type="compositionally biased region" description="Polar residues" evidence="1">
    <location>
        <begin position="181"/>
        <end position="196"/>
    </location>
</feature>
<dbReference type="PANTHER" id="PTHR35807">
    <property type="entry name" value="TRANSCRIPTIONAL REGULATOR REDD-RELATED"/>
    <property type="match status" value="1"/>
</dbReference>
<dbReference type="EMBL" id="FSQT01000001">
    <property type="protein sequence ID" value="SIM48427.1"/>
    <property type="molecule type" value="Genomic_DNA"/>
</dbReference>
<dbReference type="Gene3D" id="1.10.10.10">
    <property type="entry name" value="Winged helix-like DNA-binding domain superfamily/Winged helix DNA-binding domain"/>
    <property type="match status" value="1"/>
</dbReference>
<dbReference type="AlphaFoldDB" id="A0A1N5TJM0"/>
<evidence type="ECO:0000259" key="2">
    <source>
        <dbReference type="SMART" id="SM01043"/>
    </source>
</evidence>
<feature type="domain" description="Bacterial transcriptional activator" evidence="2">
    <location>
        <begin position="421"/>
        <end position="552"/>
    </location>
</feature>
<evidence type="ECO:0000313" key="4">
    <source>
        <dbReference type="Proteomes" id="UP000185124"/>
    </source>
</evidence>
<dbReference type="Proteomes" id="UP000185124">
    <property type="component" value="Unassembled WGS sequence"/>
</dbReference>
<dbReference type="STRING" id="709881.SAMN04489832_0205"/>
<name>A0A1N5TJM0_9ACTN</name>
<dbReference type="InterPro" id="IPR036388">
    <property type="entry name" value="WH-like_DNA-bd_sf"/>
</dbReference>
<dbReference type="OrthoDB" id="8444614at2"/>
<sequence>MVASAGPGDTTMPGGWIPHTSAEQVAAAAALVWLRRRRAYRPDEAGPAQRDNLDLAPLPETVTAAHAALAASDGTGPSDLTAPDQRTEQPPDSLLADVPPTGVGLTGVAADDAARGLLVTVLLRALHRRSAGTALITTIGDLTRLLGPSAQRIHSVSGLTVAASLQEAVTVLEEHPHHQTPDTTTGRGSSSANGPSRQAPRVLLTHTPQDPGTARRLKAALAAAGGTAVAVLVGAWPPGATWEITATGHASNGTQEQPAPPRMCVLNAAAATDLLTVISQAQPHPGPNTPLAPAADPPPTRARVPRQTARGQAPTTPRHTTKQPLHLQILGDTTLQSHGQPLTIRRTAALQALVFLAVSPGGANSRDLTTAIWPGLPAHTVTARLYTTLNDLRKAVAAVSEIPLIEHTGDRYRLRRDHIEVDLWRFHAAVEHAATAVTERPAAWQAVINAYTGDLAAEHDWPWLNPPREALRRHVIDAYTALAATQPDPRRTLSLLQDAIRVDPYNEDLHRRAIHALAALGDHAAADDLLTTFNRRLTDAGLEHVIPEEEVRQPRAASSGQKH</sequence>
<dbReference type="InterPro" id="IPR011990">
    <property type="entry name" value="TPR-like_helical_dom_sf"/>
</dbReference>
<protein>
    <submittedName>
        <fullName evidence="3">Transcriptional activator domain-containing protein</fullName>
    </submittedName>
</protein>